<dbReference type="AlphaFoldDB" id="A0A0J6SU34"/>
<reference evidence="9 10" key="1">
    <citation type="submission" date="2015-03" db="EMBL/GenBank/DDBJ databases">
        <title>Genome sequencing of Methylobacterium variabile DSM 16961.</title>
        <authorList>
            <person name="Chaudhry V."/>
            <person name="Patil P.B."/>
        </authorList>
    </citation>
    <scope>NUCLEOTIDE SEQUENCE [LARGE SCALE GENOMIC DNA]</scope>
    <source>
        <strain evidence="9 10">DSM 16961</strain>
    </source>
</reference>
<evidence type="ECO:0000256" key="5">
    <source>
        <dbReference type="ARBA" id="ARBA00023121"/>
    </source>
</evidence>
<keyword evidence="3" id="KW-0808">Transferase</keyword>
<dbReference type="RefSeq" id="WP_048444778.1">
    <property type="nucleotide sequence ID" value="NZ_LABY01000087.1"/>
</dbReference>
<keyword evidence="5" id="KW-0446">Lipid-binding</keyword>
<dbReference type="Proteomes" id="UP000035955">
    <property type="component" value="Unassembled WGS sequence"/>
</dbReference>
<evidence type="ECO:0000313" key="9">
    <source>
        <dbReference type="EMBL" id="KMO37229.1"/>
    </source>
</evidence>
<dbReference type="SUPFAM" id="SSF53901">
    <property type="entry name" value="Thiolase-like"/>
    <property type="match status" value="2"/>
</dbReference>
<keyword evidence="4" id="KW-0445">Lipid transport</keyword>
<dbReference type="InterPro" id="IPR055140">
    <property type="entry name" value="Thiolase_C_2"/>
</dbReference>
<accession>A0A0J6SU34</accession>
<dbReference type="InterPro" id="IPR002155">
    <property type="entry name" value="Thiolase"/>
</dbReference>
<dbReference type="PATRIC" id="fig|298794.3.peg.7529"/>
<dbReference type="EC" id="2.3.1.176" evidence="1"/>
<dbReference type="Pfam" id="PF00108">
    <property type="entry name" value="Thiolase_N"/>
    <property type="match status" value="1"/>
</dbReference>
<evidence type="ECO:0000259" key="7">
    <source>
        <dbReference type="Pfam" id="PF00108"/>
    </source>
</evidence>
<dbReference type="PANTHER" id="PTHR42870:SF1">
    <property type="entry name" value="NON-SPECIFIC LIPID-TRANSFER PROTEIN-LIKE 2"/>
    <property type="match status" value="1"/>
</dbReference>
<evidence type="ECO:0000256" key="6">
    <source>
        <dbReference type="ARBA" id="ARBA00032316"/>
    </source>
</evidence>
<dbReference type="InterPro" id="IPR020613">
    <property type="entry name" value="Thiolase_CS"/>
</dbReference>
<feature type="domain" description="Thiolase N-terminal" evidence="7">
    <location>
        <begin position="6"/>
        <end position="210"/>
    </location>
</feature>
<dbReference type="Gene3D" id="3.40.47.10">
    <property type="match status" value="1"/>
</dbReference>
<keyword evidence="10" id="KW-1185">Reference proteome</keyword>
<evidence type="ECO:0000259" key="8">
    <source>
        <dbReference type="Pfam" id="PF22691"/>
    </source>
</evidence>
<dbReference type="InterPro" id="IPR016039">
    <property type="entry name" value="Thiolase-like"/>
</dbReference>
<organism evidence="9 10">
    <name type="scientific">Methylobacterium variabile</name>
    <dbReference type="NCBI Taxonomy" id="298794"/>
    <lineage>
        <taxon>Bacteria</taxon>
        <taxon>Pseudomonadati</taxon>
        <taxon>Pseudomonadota</taxon>
        <taxon>Alphaproteobacteria</taxon>
        <taxon>Hyphomicrobiales</taxon>
        <taxon>Methylobacteriaceae</taxon>
        <taxon>Methylobacterium</taxon>
    </lineage>
</organism>
<dbReference type="GO" id="GO:0003988">
    <property type="term" value="F:acetyl-CoA C-acyltransferase activity"/>
    <property type="evidence" value="ECO:0007669"/>
    <property type="project" value="UniProtKB-ARBA"/>
</dbReference>
<dbReference type="PROSITE" id="PS00737">
    <property type="entry name" value="THIOLASE_2"/>
    <property type="match status" value="1"/>
</dbReference>
<evidence type="ECO:0000256" key="1">
    <source>
        <dbReference type="ARBA" id="ARBA00012352"/>
    </source>
</evidence>
<evidence type="ECO:0000256" key="2">
    <source>
        <dbReference type="ARBA" id="ARBA00022448"/>
    </source>
</evidence>
<protein>
    <recommendedName>
        <fullName evidence="1">propanoyl-CoA C-acyltransferase</fullName>
        <ecNumber evidence="1">2.3.1.176</ecNumber>
    </recommendedName>
    <alternativeName>
        <fullName evidence="6">Propanoyl-CoA C-acyltransferase</fullName>
    </alternativeName>
</protein>
<feature type="domain" description="Thiolase C-terminal" evidence="8">
    <location>
        <begin position="287"/>
        <end position="402"/>
    </location>
</feature>
<comment type="caution">
    <text evidence="9">The sequence shown here is derived from an EMBL/GenBank/DDBJ whole genome shotgun (WGS) entry which is preliminary data.</text>
</comment>
<evidence type="ECO:0000313" key="10">
    <source>
        <dbReference type="Proteomes" id="UP000035955"/>
    </source>
</evidence>
<dbReference type="PIRSF" id="PIRSF000429">
    <property type="entry name" value="Ac-CoA_Ac_transf"/>
    <property type="match status" value="1"/>
</dbReference>
<dbReference type="GO" id="GO:0008289">
    <property type="term" value="F:lipid binding"/>
    <property type="evidence" value="ECO:0007669"/>
    <property type="project" value="UniProtKB-KW"/>
</dbReference>
<dbReference type="OrthoDB" id="9790314at2"/>
<proteinExistence type="predicted"/>
<dbReference type="PANTHER" id="PTHR42870">
    <property type="entry name" value="ACETYL-COA C-ACETYLTRANSFERASE"/>
    <property type="match status" value="1"/>
</dbReference>
<dbReference type="EMBL" id="LABY01000087">
    <property type="protein sequence ID" value="KMO37229.1"/>
    <property type="molecule type" value="Genomic_DNA"/>
</dbReference>
<dbReference type="CDD" id="cd00829">
    <property type="entry name" value="SCP-x_thiolase"/>
    <property type="match status" value="1"/>
</dbReference>
<sequence length="417" mass="43456">MSDAYLIGTHATPFGRFPAKDHRALAHEAVRGAIADAGLPDGQRIGQAFFGSCLMHLTGQTMIRGQACLLGLVDDGVLPVRMPVVNVEGACATGSLALHGARTEVLAGSHDLVLAVGVEKMFDPANPAGILAEIEGGFDRFDRPRWIAEYGRAAEEAGSVWAPAPDRSTAMDTYGLQASWHMHRYGTTQAQIAAGAAKNHCHGALNPNAQYRFPMTTEQVLADRPVSGPLTRAMCAPIGDGAAAALVCSERFLAEMPPRVRERAVRIRGMALSGGMFRGFDAPGLSRIAADRAYAAAGVSPGDVDVAEVHDATAFCEIFQAEMLRLCPEGQGGAYVASGAATLGGTLPINTSGGLVSKGHPIAATGLSMTYEIATQLRGEAGERQVDGARIGLVENGGGVIGFEEAVCAVTILQAPR</sequence>
<gene>
    <name evidence="9" type="ORF">VQ02_13795</name>
</gene>
<keyword evidence="2" id="KW-0813">Transport</keyword>
<dbReference type="Pfam" id="PF22691">
    <property type="entry name" value="Thiolase_C_1"/>
    <property type="match status" value="1"/>
</dbReference>
<evidence type="ECO:0000256" key="3">
    <source>
        <dbReference type="ARBA" id="ARBA00022679"/>
    </source>
</evidence>
<evidence type="ECO:0000256" key="4">
    <source>
        <dbReference type="ARBA" id="ARBA00023055"/>
    </source>
</evidence>
<dbReference type="GO" id="GO:0006869">
    <property type="term" value="P:lipid transport"/>
    <property type="evidence" value="ECO:0007669"/>
    <property type="project" value="UniProtKB-KW"/>
</dbReference>
<name>A0A0J6SU34_9HYPH</name>
<dbReference type="InterPro" id="IPR020616">
    <property type="entry name" value="Thiolase_N"/>
</dbReference>